<comment type="catalytic activity">
    <reaction evidence="8">
        <text>D-gluconate + ATP = 6-phospho-D-gluconate + ADP + H(+)</text>
        <dbReference type="Rhea" id="RHEA:19433"/>
        <dbReference type="ChEBI" id="CHEBI:15378"/>
        <dbReference type="ChEBI" id="CHEBI:18391"/>
        <dbReference type="ChEBI" id="CHEBI:30616"/>
        <dbReference type="ChEBI" id="CHEBI:58759"/>
        <dbReference type="ChEBI" id="CHEBI:456216"/>
        <dbReference type="EC" id="2.7.1.12"/>
    </reaction>
</comment>
<dbReference type="Pfam" id="PF13671">
    <property type="entry name" value="AAA_33"/>
    <property type="match status" value="1"/>
</dbReference>
<evidence type="ECO:0000256" key="4">
    <source>
        <dbReference type="ARBA" id="ARBA00022679"/>
    </source>
</evidence>
<accession>A0ABV7FV41</accession>
<gene>
    <name evidence="9" type="ORF">ACFOHL_13870</name>
</gene>
<name>A0ABV7FV41_9ALTE</name>
<protein>
    <recommendedName>
        <fullName evidence="3">gluconokinase</fullName>
        <ecNumber evidence="3">2.7.1.12</ecNumber>
    </recommendedName>
</protein>
<evidence type="ECO:0000256" key="8">
    <source>
        <dbReference type="ARBA" id="ARBA00048090"/>
    </source>
</evidence>
<keyword evidence="10" id="KW-1185">Reference proteome</keyword>
<evidence type="ECO:0000256" key="6">
    <source>
        <dbReference type="ARBA" id="ARBA00022777"/>
    </source>
</evidence>
<dbReference type="EMBL" id="JBHRSW010000029">
    <property type="protein sequence ID" value="MFC3122707.1"/>
    <property type="molecule type" value="Genomic_DNA"/>
</dbReference>
<sequence>MTTLTTVKDSLIVIMGVSGTGKSSLAQQIATDLEAEYVDADDHHSDEAKEMMSAGIPLNDGIRDAWITRLKRHILATLGNHQSCVLAYSGLKTRQRKRIIDCSKNTQCFLLDVPYAILEQRLASRTQFEGHFFNPDLLQSQFDSFEAITPDENVHKLDGTLKLETLSQIVLNKLLS</sequence>
<evidence type="ECO:0000256" key="3">
    <source>
        <dbReference type="ARBA" id="ARBA00012054"/>
    </source>
</evidence>
<dbReference type="PANTHER" id="PTHR43442">
    <property type="entry name" value="GLUCONOKINASE-RELATED"/>
    <property type="match status" value="1"/>
</dbReference>
<evidence type="ECO:0000256" key="1">
    <source>
        <dbReference type="ARBA" id="ARBA00004761"/>
    </source>
</evidence>
<evidence type="ECO:0000256" key="2">
    <source>
        <dbReference type="ARBA" id="ARBA00008420"/>
    </source>
</evidence>
<keyword evidence="6" id="KW-0418">Kinase</keyword>
<proteinExistence type="inferred from homology"/>
<organism evidence="9 10">
    <name type="scientific">Agaribacter flavus</name>
    <dbReference type="NCBI Taxonomy" id="1902781"/>
    <lineage>
        <taxon>Bacteria</taxon>
        <taxon>Pseudomonadati</taxon>
        <taxon>Pseudomonadota</taxon>
        <taxon>Gammaproteobacteria</taxon>
        <taxon>Alteromonadales</taxon>
        <taxon>Alteromonadaceae</taxon>
        <taxon>Agaribacter</taxon>
    </lineage>
</organism>
<dbReference type="Gene3D" id="3.40.50.300">
    <property type="entry name" value="P-loop containing nucleotide triphosphate hydrolases"/>
    <property type="match status" value="1"/>
</dbReference>
<evidence type="ECO:0000256" key="5">
    <source>
        <dbReference type="ARBA" id="ARBA00022741"/>
    </source>
</evidence>
<dbReference type="Proteomes" id="UP001595478">
    <property type="component" value="Unassembled WGS sequence"/>
</dbReference>
<comment type="pathway">
    <text evidence="1">Carbohydrate acid metabolism.</text>
</comment>
<dbReference type="PANTHER" id="PTHR43442:SF3">
    <property type="entry name" value="GLUCONOKINASE-RELATED"/>
    <property type="match status" value="1"/>
</dbReference>
<keyword evidence="7" id="KW-0067">ATP-binding</keyword>
<dbReference type="CDD" id="cd02021">
    <property type="entry name" value="GntK"/>
    <property type="match status" value="1"/>
</dbReference>
<dbReference type="RefSeq" id="WP_376920829.1">
    <property type="nucleotide sequence ID" value="NZ_JBHRSW010000029.1"/>
</dbReference>
<reference evidence="10" key="1">
    <citation type="journal article" date="2019" name="Int. J. Syst. Evol. Microbiol.">
        <title>The Global Catalogue of Microorganisms (GCM) 10K type strain sequencing project: providing services to taxonomists for standard genome sequencing and annotation.</title>
        <authorList>
            <consortium name="The Broad Institute Genomics Platform"/>
            <consortium name="The Broad Institute Genome Sequencing Center for Infectious Disease"/>
            <person name="Wu L."/>
            <person name="Ma J."/>
        </authorList>
    </citation>
    <scope>NUCLEOTIDE SEQUENCE [LARGE SCALE GENOMIC DNA]</scope>
    <source>
        <strain evidence="10">KCTC 52473</strain>
    </source>
</reference>
<comment type="similarity">
    <text evidence="2">Belongs to the gluconokinase GntK/GntV family.</text>
</comment>
<dbReference type="EC" id="2.7.1.12" evidence="3"/>
<evidence type="ECO:0000256" key="7">
    <source>
        <dbReference type="ARBA" id="ARBA00022840"/>
    </source>
</evidence>
<keyword evidence="4" id="KW-0808">Transferase</keyword>
<evidence type="ECO:0000313" key="9">
    <source>
        <dbReference type="EMBL" id="MFC3122707.1"/>
    </source>
</evidence>
<comment type="caution">
    <text evidence="9">The sequence shown here is derived from an EMBL/GenBank/DDBJ whole genome shotgun (WGS) entry which is preliminary data.</text>
</comment>
<dbReference type="InterPro" id="IPR027417">
    <property type="entry name" value="P-loop_NTPase"/>
</dbReference>
<dbReference type="SUPFAM" id="SSF52540">
    <property type="entry name" value="P-loop containing nucleoside triphosphate hydrolases"/>
    <property type="match status" value="1"/>
</dbReference>
<evidence type="ECO:0000313" key="10">
    <source>
        <dbReference type="Proteomes" id="UP001595478"/>
    </source>
</evidence>
<keyword evidence="5" id="KW-0547">Nucleotide-binding</keyword>
<dbReference type="InterPro" id="IPR006001">
    <property type="entry name" value="Therm_gnt_kin"/>
</dbReference>